<dbReference type="Proteomes" id="UP000003392">
    <property type="component" value="Unassembled WGS sequence"/>
</dbReference>
<gene>
    <name evidence="3" type="ORF">HPHPP13B_0079</name>
</gene>
<dbReference type="AlphaFoldDB" id="A0ABC9QU27"/>
<feature type="region of interest" description="Disordered" evidence="1">
    <location>
        <begin position="65"/>
        <end position="100"/>
    </location>
</feature>
<name>A0ABC9QU27_HELPX</name>
<reference evidence="3 4" key="1">
    <citation type="submission" date="2012-05" db="EMBL/GenBank/DDBJ databases">
        <title>Genome sequence of Helicobacter pylori Hp P-13b.</title>
        <authorList>
            <person name="Blanchard T.G."/>
            <person name="Czinn S.J."/>
            <person name="McCracken C."/>
            <person name="Abolude K."/>
            <person name="Maroo A."/>
            <person name="Santana-Cruz I."/>
            <person name="Tallon L.J."/>
            <person name="Ficke F.W.F."/>
        </authorList>
    </citation>
    <scope>NUCLEOTIDE SEQUENCE [LARGE SCALE GENOMIC DNA]</scope>
    <source>
        <strain evidence="3 4">Hp P-13b</strain>
    </source>
</reference>
<organism evidence="3 4">
    <name type="scientific">Helicobacter pylori Hp P-13b</name>
    <dbReference type="NCBI Taxonomy" id="992107"/>
    <lineage>
        <taxon>Bacteria</taxon>
        <taxon>Pseudomonadati</taxon>
        <taxon>Campylobacterota</taxon>
        <taxon>Epsilonproteobacteria</taxon>
        <taxon>Campylobacterales</taxon>
        <taxon>Helicobacteraceae</taxon>
        <taxon>Helicobacter</taxon>
    </lineage>
</organism>
<comment type="caution">
    <text evidence="3">The sequence shown here is derived from an EMBL/GenBank/DDBJ whole genome shotgun (WGS) entry which is preliminary data.</text>
</comment>
<protein>
    <submittedName>
        <fullName evidence="3">Flagellar basal body rod protein FlgG</fullName>
    </submittedName>
</protein>
<dbReference type="EMBL" id="AKQI01000002">
    <property type="protein sequence ID" value="EJC34781.1"/>
    <property type="molecule type" value="Genomic_DNA"/>
</dbReference>
<keyword evidence="2" id="KW-0812">Transmembrane</keyword>
<keyword evidence="3" id="KW-0969">Cilium</keyword>
<keyword evidence="2" id="KW-1133">Transmembrane helix</keyword>
<keyword evidence="3" id="KW-0966">Cell projection</keyword>
<dbReference type="RefSeq" id="WP_001899094.1">
    <property type="nucleotide sequence ID" value="NZ_AKQI01000002.1"/>
</dbReference>
<proteinExistence type="predicted"/>
<keyword evidence="2" id="KW-0472">Membrane</keyword>
<evidence type="ECO:0000256" key="2">
    <source>
        <dbReference type="SAM" id="Phobius"/>
    </source>
</evidence>
<evidence type="ECO:0000313" key="3">
    <source>
        <dbReference type="EMBL" id="EJC34781.1"/>
    </source>
</evidence>
<evidence type="ECO:0000256" key="1">
    <source>
        <dbReference type="SAM" id="MobiDB-lite"/>
    </source>
</evidence>
<sequence length="100" mass="11331">MHEDQRQKDMEQLINGVDRIIKANSGKSLHQETQQANKTNKAWDLVASVFLIGLAVLAVFYIKGKHHSSNNPKSGVEKLKNPSHKNYKKNDNNRSKPLNP</sequence>
<accession>A0ABC9QU27</accession>
<keyword evidence="3" id="KW-0282">Flagellum</keyword>
<feature type="transmembrane region" description="Helical" evidence="2">
    <location>
        <begin position="42"/>
        <end position="62"/>
    </location>
</feature>
<evidence type="ECO:0000313" key="4">
    <source>
        <dbReference type="Proteomes" id="UP000003392"/>
    </source>
</evidence>